<proteinExistence type="predicted"/>
<evidence type="ECO:0000313" key="7">
    <source>
        <dbReference type="EMBL" id="MFC5192512.1"/>
    </source>
</evidence>
<dbReference type="PANTHER" id="PTHR11814">
    <property type="entry name" value="SULFATE TRANSPORTER"/>
    <property type="match status" value="1"/>
</dbReference>
<comment type="subcellular location">
    <subcellularLocation>
        <location evidence="1">Membrane</location>
        <topology evidence="1">Multi-pass membrane protein</topology>
    </subcellularLocation>
</comment>
<dbReference type="InterPro" id="IPR036513">
    <property type="entry name" value="STAS_dom_sf"/>
</dbReference>
<keyword evidence="3 5" id="KW-1133">Transmembrane helix</keyword>
<keyword evidence="8" id="KW-1185">Reference proteome</keyword>
<dbReference type="InterPro" id="IPR002645">
    <property type="entry name" value="STAS_dom"/>
</dbReference>
<keyword evidence="4 5" id="KW-0472">Membrane</keyword>
<evidence type="ECO:0000256" key="5">
    <source>
        <dbReference type="SAM" id="Phobius"/>
    </source>
</evidence>
<dbReference type="CDD" id="cd07042">
    <property type="entry name" value="STAS_SulP_like_sulfate_transporter"/>
    <property type="match status" value="1"/>
</dbReference>
<feature type="transmembrane region" description="Helical" evidence="5">
    <location>
        <begin position="331"/>
        <end position="353"/>
    </location>
</feature>
<dbReference type="Pfam" id="PF01740">
    <property type="entry name" value="STAS"/>
    <property type="match status" value="1"/>
</dbReference>
<feature type="transmembrane region" description="Helical" evidence="5">
    <location>
        <begin position="59"/>
        <end position="78"/>
    </location>
</feature>
<dbReference type="Proteomes" id="UP001596163">
    <property type="component" value="Unassembled WGS sequence"/>
</dbReference>
<evidence type="ECO:0000256" key="1">
    <source>
        <dbReference type="ARBA" id="ARBA00004141"/>
    </source>
</evidence>
<gene>
    <name evidence="7" type="ORF">ACFPIK_12115</name>
</gene>
<feature type="transmembrane region" description="Helical" evidence="5">
    <location>
        <begin position="111"/>
        <end position="132"/>
    </location>
</feature>
<feature type="transmembrane region" description="Helical" evidence="5">
    <location>
        <begin position="20"/>
        <end position="47"/>
    </location>
</feature>
<feature type="transmembrane region" description="Helical" evidence="5">
    <location>
        <begin position="264"/>
        <end position="287"/>
    </location>
</feature>
<evidence type="ECO:0000256" key="4">
    <source>
        <dbReference type="ARBA" id="ARBA00023136"/>
    </source>
</evidence>
<dbReference type="InterPro" id="IPR011547">
    <property type="entry name" value="SLC26A/SulP_dom"/>
</dbReference>
<dbReference type="EMBL" id="JBHSKS010000009">
    <property type="protein sequence ID" value="MFC5192512.1"/>
    <property type="molecule type" value="Genomic_DNA"/>
</dbReference>
<evidence type="ECO:0000313" key="8">
    <source>
        <dbReference type="Proteomes" id="UP001596163"/>
    </source>
</evidence>
<evidence type="ECO:0000256" key="3">
    <source>
        <dbReference type="ARBA" id="ARBA00022989"/>
    </source>
</evidence>
<feature type="domain" description="STAS" evidence="6">
    <location>
        <begin position="449"/>
        <end position="562"/>
    </location>
</feature>
<dbReference type="Gene3D" id="3.30.750.24">
    <property type="entry name" value="STAS domain"/>
    <property type="match status" value="1"/>
</dbReference>
<evidence type="ECO:0000256" key="2">
    <source>
        <dbReference type="ARBA" id="ARBA00022692"/>
    </source>
</evidence>
<feature type="transmembrane region" description="Helical" evidence="5">
    <location>
        <begin position="84"/>
        <end position="104"/>
    </location>
</feature>
<dbReference type="NCBIfam" id="TIGR00815">
    <property type="entry name" value="sulP"/>
    <property type="match status" value="1"/>
</dbReference>
<feature type="transmembrane region" description="Helical" evidence="5">
    <location>
        <begin position="216"/>
        <end position="234"/>
    </location>
</feature>
<reference evidence="8" key="1">
    <citation type="journal article" date="2019" name="Int. J. Syst. Evol. Microbiol.">
        <title>The Global Catalogue of Microorganisms (GCM) 10K type strain sequencing project: providing services to taxonomists for standard genome sequencing and annotation.</title>
        <authorList>
            <consortium name="The Broad Institute Genomics Platform"/>
            <consortium name="The Broad Institute Genome Sequencing Center for Infectious Disease"/>
            <person name="Wu L."/>
            <person name="Ma J."/>
        </authorList>
    </citation>
    <scope>NUCLEOTIDE SEQUENCE [LARGE SCALE GENOMIC DNA]</scope>
    <source>
        <strain evidence="8">CGMCC 1.7030</strain>
    </source>
</reference>
<protein>
    <submittedName>
        <fullName evidence="7">SulP family inorganic anion transporter</fullName>
    </submittedName>
</protein>
<name>A0ABW0BX31_9BACT</name>
<feature type="transmembrane region" description="Helical" evidence="5">
    <location>
        <begin position="397"/>
        <end position="425"/>
    </location>
</feature>
<keyword evidence="2 5" id="KW-0812">Transmembrane</keyword>
<accession>A0ABW0BX31</accession>
<feature type="transmembrane region" description="Helical" evidence="5">
    <location>
        <begin position="186"/>
        <end position="204"/>
    </location>
</feature>
<feature type="transmembrane region" description="Helical" evidence="5">
    <location>
        <begin position="360"/>
        <end position="377"/>
    </location>
</feature>
<comment type="caution">
    <text evidence="7">The sequence shown here is derived from an EMBL/GenBank/DDBJ whole genome shotgun (WGS) entry which is preliminary data.</text>
</comment>
<evidence type="ECO:0000259" key="6">
    <source>
        <dbReference type="PROSITE" id="PS50801"/>
    </source>
</evidence>
<dbReference type="Pfam" id="PF00916">
    <property type="entry name" value="Sulfate_transp"/>
    <property type="match status" value="1"/>
</dbReference>
<dbReference type="RefSeq" id="WP_377915591.1">
    <property type="nucleotide sequence ID" value="NZ_JBHSKS010000009.1"/>
</dbReference>
<feature type="transmembrane region" description="Helical" evidence="5">
    <location>
        <begin position="299"/>
        <end position="319"/>
    </location>
</feature>
<dbReference type="InterPro" id="IPR001902">
    <property type="entry name" value="SLC26A/SulP_fam"/>
</dbReference>
<sequence>MPITQNFMNLPLDFKKHFPILQWLSGYSWILFRYDLLAGITLASFVLPESMAYAQLAGLPSEAGIYCCIIGGLMFAFFTTSKQMAVGPTSAISLMVGTTVGILSEGNLQQAIAIASLTAFAIFALCLIAYFLKLSSLMSFVSENILVGFKAGAALTIISTQLPKVFSVEATGSNFFIRMYELTTELTETNASVLVFGIMVFALLRLGHRFFPGKPISLLVVIVTLLLFGLYPLAEQGFKMAGEIPMGFPEFKRPSVRFEDIDGIFGLALGCFLVGYVETVSVARTFAEKHRYSVNPQQELLSLGMANLGTSLTGAYPVAGGLSQSTVNDSAGAKTPMALILCSGILLSVLLFFSQMLKNLPEVLFAVVVIDAVIGLIKIKDLKELYSLQKGEFNIALVAILGVLVFGILKGVLIAALFSILVLIVRSKNPHVAILGQIPGTEVFSDIERNPTNTEINGLKILRIESNLLYFNAEFVAHQILILSNSTEVHTVILDLSSCPFVDISGGKTLVKINEELKAQNKELKIVGALAEVRDILRKLHLEDEIGKISRRDTIKDAVLRVRK</sequence>
<dbReference type="SUPFAM" id="SSF52091">
    <property type="entry name" value="SpoIIaa-like"/>
    <property type="match status" value="1"/>
</dbReference>
<organism evidence="7 8">
    <name type="scientific">Algoriphagus aquatilis</name>
    <dbReference type="NCBI Taxonomy" id="490186"/>
    <lineage>
        <taxon>Bacteria</taxon>
        <taxon>Pseudomonadati</taxon>
        <taxon>Bacteroidota</taxon>
        <taxon>Cytophagia</taxon>
        <taxon>Cytophagales</taxon>
        <taxon>Cyclobacteriaceae</taxon>
        <taxon>Algoriphagus</taxon>
    </lineage>
</organism>
<dbReference type="PROSITE" id="PS50801">
    <property type="entry name" value="STAS"/>
    <property type="match status" value="1"/>
</dbReference>